<dbReference type="InterPro" id="IPR035890">
    <property type="entry name" value="Anti-sigma-28_factor_FlgM_sf"/>
</dbReference>
<keyword evidence="11" id="KW-0966">Cell projection</keyword>
<evidence type="ECO:0000256" key="5">
    <source>
        <dbReference type="ARBA" id="ARBA00023015"/>
    </source>
</evidence>
<evidence type="ECO:0000313" key="12">
    <source>
        <dbReference type="Proteomes" id="UP001158416"/>
    </source>
</evidence>
<organism evidence="11 12">
    <name type="scientific">Enterobacter bugandensis</name>
    <dbReference type="NCBI Taxonomy" id="881260"/>
    <lineage>
        <taxon>Bacteria</taxon>
        <taxon>Pseudomonadati</taxon>
        <taxon>Pseudomonadota</taxon>
        <taxon>Gammaproteobacteria</taxon>
        <taxon>Enterobacterales</taxon>
        <taxon>Enterobacteriaceae</taxon>
        <taxon>Enterobacter</taxon>
    </lineage>
</organism>
<dbReference type="SUPFAM" id="SSF101498">
    <property type="entry name" value="Anti-sigma factor FlgM"/>
    <property type="match status" value="1"/>
</dbReference>
<dbReference type="Proteomes" id="UP001158416">
    <property type="component" value="Unassembled WGS sequence"/>
</dbReference>
<dbReference type="GO" id="GO:0045892">
    <property type="term" value="P:negative regulation of DNA-templated transcription"/>
    <property type="evidence" value="ECO:0007669"/>
    <property type="project" value="InterPro"/>
</dbReference>
<evidence type="ECO:0000256" key="8">
    <source>
        <dbReference type="ARBA" id="ARBA00030117"/>
    </source>
</evidence>
<feature type="compositionally biased region" description="Basic and acidic residues" evidence="9">
    <location>
        <begin position="32"/>
        <end position="42"/>
    </location>
</feature>
<evidence type="ECO:0000256" key="2">
    <source>
        <dbReference type="ARBA" id="ARBA00017823"/>
    </source>
</evidence>
<sequence length="97" mass="10802">MSINSSQTTAPIAKIAPTQDLRARTQPQESDATAKRSDKRDNTNVTLSEMTKKIQTDDSRDVDYARVSELRAALSAGTLRIEPEKIAQAMVQDMFQF</sequence>
<keyword evidence="11" id="KW-0282">Flagellum</keyword>
<evidence type="ECO:0000313" key="11">
    <source>
        <dbReference type="EMBL" id="MDH1317644.1"/>
    </source>
</evidence>
<dbReference type="EMBL" id="JAOCAP010000002">
    <property type="protein sequence ID" value="MDH1317644.1"/>
    <property type="molecule type" value="Genomic_DNA"/>
</dbReference>
<evidence type="ECO:0000256" key="3">
    <source>
        <dbReference type="ARBA" id="ARBA00022491"/>
    </source>
</evidence>
<feature type="region of interest" description="Disordered" evidence="9">
    <location>
        <begin position="1"/>
        <end position="52"/>
    </location>
</feature>
<evidence type="ECO:0000256" key="4">
    <source>
        <dbReference type="ARBA" id="ARBA00022795"/>
    </source>
</evidence>
<keyword evidence="3" id="KW-0678">Repressor</keyword>
<protein>
    <recommendedName>
        <fullName evidence="2">Negative regulator of flagellin synthesis</fullName>
    </recommendedName>
    <alternativeName>
        <fullName evidence="8">Anti-sigma-28 factor</fullName>
    </alternativeName>
</protein>
<comment type="similarity">
    <text evidence="1">Belongs to the FlgM family.</text>
</comment>
<dbReference type="InterPro" id="IPR007412">
    <property type="entry name" value="FlgM"/>
</dbReference>
<dbReference type="GO" id="GO:0044781">
    <property type="term" value="P:bacterial-type flagellum organization"/>
    <property type="evidence" value="ECO:0007669"/>
    <property type="project" value="UniProtKB-KW"/>
</dbReference>
<proteinExistence type="inferred from homology"/>
<evidence type="ECO:0000256" key="9">
    <source>
        <dbReference type="SAM" id="MobiDB-lite"/>
    </source>
</evidence>
<dbReference type="RefSeq" id="WP_252008069.1">
    <property type="nucleotide sequence ID" value="NZ_JAMGJO010000001.1"/>
</dbReference>
<evidence type="ECO:0000256" key="7">
    <source>
        <dbReference type="ARBA" id="ARBA00024739"/>
    </source>
</evidence>
<comment type="caution">
    <text evidence="11">The sequence shown here is derived from an EMBL/GenBank/DDBJ whole genome shotgun (WGS) entry which is preliminary data.</text>
</comment>
<feature type="domain" description="Anti-sigma-28 factor FlgM C-terminal" evidence="10">
    <location>
        <begin position="45"/>
        <end position="91"/>
    </location>
</feature>
<evidence type="ECO:0000256" key="1">
    <source>
        <dbReference type="ARBA" id="ARBA00005322"/>
    </source>
</evidence>
<dbReference type="InterPro" id="IPR031316">
    <property type="entry name" value="FlgM_C"/>
</dbReference>
<reference evidence="11" key="1">
    <citation type="submission" date="2022-09" db="EMBL/GenBank/DDBJ databases">
        <title>Intensive care unit water sources are persistently colonized with multi-drug resistant bacteria and are the site of extensive horizontal gene transfer of antibiotic resistance genes.</title>
        <authorList>
            <person name="Diorio-Toth L."/>
        </authorList>
    </citation>
    <scope>NUCLEOTIDE SEQUENCE</scope>
    <source>
        <strain evidence="11">GD03936</strain>
    </source>
</reference>
<feature type="compositionally biased region" description="Polar residues" evidence="9">
    <location>
        <begin position="1"/>
        <end position="10"/>
    </location>
</feature>
<name>A0AA42PN02_9ENTR</name>
<dbReference type="Pfam" id="PF04316">
    <property type="entry name" value="FlgM"/>
    <property type="match status" value="1"/>
</dbReference>
<accession>A0AA42PN02</accession>
<keyword evidence="11" id="KW-0969">Cilium</keyword>
<keyword evidence="6" id="KW-0804">Transcription</keyword>
<keyword evidence="5" id="KW-0805">Transcription regulation</keyword>
<evidence type="ECO:0000256" key="6">
    <source>
        <dbReference type="ARBA" id="ARBA00023163"/>
    </source>
</evidence>
<dbReference type="AlphaFoldDB" id="A0AA42PN02"/>
<comment type="function">
    <text evidence="7">Responsible for the coupling of flagellin expression to flagellar assembly by preventing expression of the flagellin genes when a component of the middle class of proteins is defective. It negatively regulates flagellar genes by inhibiting the activity of FliA by directly binding to FliA.</text>
</comment>
<evidence type="ECO:0000259" key="10">
    <source>
        <dbReference type="Pfam" id="PF04316"/>
    </source>
</evidence>
<keyword evidence="4" id="KW-1005">Bacterial flagellum biogenesis</keyword>
<dbReference type="NCBIfam" id="TIGR03824">
    <property type="entry name" value="FlgM_jcvi"/>
    <property type="match status" value="1"/>
</dbReference>
<gene>
    <name evidence="11" type="primary">flgM</name>
    <name evidence="11" type="ORF">N5C39_04590</name>
</gene>